<dbReference type="AlphaFoldDB" id="C0BUJ6"/>
<evidence type="ECO:0000313" key="2">
    <source>
        <dbReference type="Proteomes" id="UP000003875"/>
    </source>
</evidence>
<dbReference type="KEGG" id="bpsc:BBPC_0071"/>
<dbReference type="EMBL" id="ABXX02000004">
    <property type="protein sequence ID" value="EEG70337.1"/>
    <property type="molecule type" value="Genomic_DNA"/>
</dbReference>
<organism evidence="1 2">
    <name type="scientific">Bifidobacterium pseudocatenulatum DSM 20438 = JCM 1200 = LMG 10505</name>
    <dbReference type="NCBI Taxonomy" id="547043"/>
    <lineage>
        <taxon>Bacteria</taxon>
        <taxon>Bacillati</taxon>
        <taxon>Actinomycetota</taxon>
        <taxon>Actinomycetes</taxon>
        <taxon>Bifidobacteriales</taxon>
        <taxon>Bifidobacteriaceae</taxon>
        <taxon>Bifidobacterium</taxon>
    </lineage>
</organism>
<protein>
    <submittedName>
        <fullName evidence="1">Uncharacterized protein</fullName>
    </submittedName>
</protein>
<proteinExistence type="predicted"/>
<reference evidence="1 2" key="1">
    <citation type="submission" date="2009-02" db="EMBL/GenBank/DDBJ databases">
        <title>Draft genome sequence of Bifidobacterium pseudocatenulatum (DSM 20438).</title>
        <authorList>
            <person name="Sudarsanam P."/>
            <person name="Ley R."/>
            <person name="Guruge J."/>
            <person name="Turnbaugh P.J."/>
            <person name="Mahowald M."/>
            <person name="Liep D."/>
            <person name="Gordon J."/>
        </authorList>
    </citation>
    <scope>NUCLEOTIDE SEQUENCE [LARGE SCALE GENOMIC DNA]</scope>
    <source>
        <strain evidence="1 2">DSM 20438</strain>
    </source>
</reference>
<sequence>MRCRLPTCADNVFLLFSCVQSSFRCLTPCGRQQKDPAACRAINVCVLRASNPASVGEGLKLHCSNQSANESGIIIRADSSTRATIPFIVANLLSQSLVFGGLSARTKP</sequence>
<accession>C0BUJ6</accession>
<dbReference type="PATRIC" id="fig|547043.19.peg.73"/>
<dbReference type="eggNOG" id="ENOG50328ZE">
    <property type="taxonomic scope" value="Bacteria"/>
</dbReference>
<reference evidence="1 2" key="2">
    <citation type="submission" date="2009-02" db="EMBL/GenBank/DDBJ databases">
        <authorList>
            <person name="Fulton L."/>
            <person name="Clifton S."/>
            <person name="Fulton B."/>
            <person name="Xu J."/>
            <person name="Minx P."/>
            <person name="Pepin K.H."/>
            <person name="Johnson M."/>
            <person name="Bhonagiri V."/>
            <person name="Nash W.E."/>
            <person name="Mardis E.R."/>
            <person name="Wilson R.K."/>
        </authorList>
    </citation>
    <scope>NUCLEOTIDE SEQUENCE [LARGE SCALE GENOMIC DNA]</scope>
    <source>
        <strain evidence="1 2">DSM 20438</strain>
    </source>
</reference>
<evidence type="ECO:0000313" key="1">
    <source>
        <dbReference type="EMBL" id="EEG70337.1"/>
    </source>
</evidence>
<gene>
    <name evidence="1" type="ORF">BIFPSEUDO_04083</name>
</gene>
<comment type="caution">
    <text evidence="1">The sequence shown here is derived from an EMBL/GenBank/DDBJ whole genome shotgun (WGS) entry which is preliminary data.</text>
</comment>
<dbReference type="Proteomes" id="UP000003875">
    <property type="component" value="Unassembled WGS sequence"/>
</dbReference>
<name>C0BUJ6_BIFPS</name>